<feature type="transmembrane region" description="Helical" evidence="1">
    <location>
        <begin position="62"/>
        <end position="82"/>
    </location>
</feature>
<accession>A0A2W4WD86</accession>
<dbReference type="InterPro" id="IPR011726">
    <property type="entry name" value="KdpF"/>
</dbReference>
<dbReference type="GO" id="GO:0008556">
    <property type="term" value="F:P-type potassium transmembrane transporter activity"/>
    <property type="evidence" value="ECO:0007669"/>
    <property type="project" value="InterPro"/>
</dbReference>
<reference evidence="2 3" key="2">
    <citation type="submission" date="2018-06" db="EMBL/GenBank/DDBJ databases">
        <title>Metagenomic assembly of (sub)arctic Cyanobacteria and their associated microbiome from non-axenic cultures.</title>
        <authorList>
            <person name="Baurain D."/>
        </authorList>
    </citation>
    <scope>NUCLEOTIDE SEQUENCE [LARGE SCALE GENOMIC DNA]</scope>
    <source>
        <strain evidence="2">ULC066bin1</strain>
    </source>
</reference>
<evidence type="ECO:0000313" key="2">
    <source>
        <dbReference type="EMBL" id="PZO41157.1"/>
    </source>
</evidence>
<protein>
    <submittedName>
        <fullName evidence="2">K+-transporting ATPase</fullName>
    </submittedName>
</protein>
<keyword evidence="1" id="KW-1133">Transmembrane helix</keyword>
<dbReference type="EMBL" id="QBML01000012">
    <property type="protein sequence ID" value="PZO41157.1"/>
    <property type="molecule type" value="Genomic_DNA"/>
</dbReference>
<dbReference type="GO" id="GO:0005886">
    <property type="term" value="C:plasma membrane"/>
    <property type="evidence" value="ECO:0007669"/>
    <property type="project" value="InterPro"/>
</dbReference>
<organism evidence="2 3">
    <name type="scientific">Pseudanabaena frigida</name>
    <dbReference type="NCBI Taxonomy" id="945775"/>
    <lineage>
        <taxon>Bacteria</taxon>
        <taxon>Bacillati</taxon>
        <taxon>Cyanobacteriota</taxon>
        <taxon>Cyanophyceae</taxon>
        <taxon>Pseudanabaenales</taxon>
        <taxon>Pseudanabaenaceae</taxon>
        <taxon>Pseudanabaena</taxon>
    </lineage>
</organism>
<feature type="transmembrane region" description="Helical" evidence="1">
    <location>
        <begin position="32"/>
        <end position="50"/>
    </location>
</feature>
<comment type="caution">
    <text evidence="2">The sequence shown here is derived from an EMBL/GenBank/DDBJ whole genome shotgun (WGS) entry which is preliminary data.</text>
</comment>
<keyword evidence="1" id="KW-0472">Membrane</keyword>
<gene>
    <name evidence="2" type="ORF">DCF19_10510</name>
</gene>
<reference evidence="2 3" key="1">
    <citation type="submission" date="2018-04" db="EMBL/GenBank/DDBJ databases">
        <authorList>
            <person name="Go L.Y."/>
            <person name="Mitchell J.A."/>
        </authorList>
    </citation>
    <scope>NUCLEOTIDE SEQUENCE [LARGE SCALE GENOMIC DNA]</scope>
    <source>
        <strain evidence="2">ULC066bin1</strain>
    </source>
</reference>
<dbReference type="Pfam" id="PF09604">
    <property type="entry name" value="Potass_KdpF"/>
    <property type="match status" value="1"/>
</dbReference>
<evidence type="ECO:0000256" key="1">
    <source>
        <dbReference type="SAM" id="Phobius"/>
    </source>
</evidence>
<dbReference type="Proteomes" id="UP000249467">
    <property type="component" value="Unassembled WGS sequence"/>
</dbReference>
<sequence>MKKSLSHVSTDFPIEDLKGLWQLSNKKQYPKYLFLALCFNLIVAPAVYAANADSFTRTQAYALGLLGIVTVCFSIYLFVVMFQPEKF</sequence>
<dbReference type="AlphaFoldDB" id="A0A2W4WD86"/>
<name>A0A2W4WD86_9CYAN</name>
<proteinExistence type="predicted"/>
<evidence type="ECO:0000313" key="3">
    <source>
        <dbReference type="Proteomes" id="UP000249467"/>
    </source>
</evidence>
<keyword evidence="1" id="KW-0812">Transmembrane</keyword>